<dbReference type="AlphaFoldDB" id="A0A553HRX5"/>
<proteinExistence type="predicted"/>
<protein>
    <submittedName>
        <fullName evidence="1">Uncharacterized protein</fullName>
    </submittedName>
</protein>
<dbReference type="EMBL" id="VFLP01000053">
    <property type="protein sequence ID" value="TRX90696.1"/>
    <property type="molecule type" value="Genomic_DNA"/>
</dbReference>
<evidence type="ECO:0000313" key="1">
    <source>
        <dbReference type="EMBL" id="TRX90696.1"/>
    </source>
</evidence>
<keyword evidence="2" id="KW-1185">Reference proteome</keyword>
<comment type="caution">
    <text evidence="1">The sequence shown here is derived from an EMBL/GenBank/DDBJ whole genome shotgun (WGS) entry which is preliminary data.</text>
</comment>
<dbReference type="OrthoDB" id="4790132at2759"/>
<accession>A0A553HRX5</accession>
<gene>
    <name evidence="1" type="ORF">FHL15_008471</name>
</gene>
<organism evidence="1 2">
    <name type="scientific">Xylaria flabelliformis</name>
    <dbReference type="NCBI Taxonomy" id="2512241"/>
    <lineage>
        <taxon>Eukaryota</taxon>
        <taxon>Fungi</taxon>
        <taxon>Dikarya</taxon>
        <taxon>Ascomycota</taxon>
        <taxon>Pezizomycotina</taxon>
        <taxon>Sordariomycetes</taxon>
        <taxon>Xylariomycetidae</taxon>
        <taxon>Xylariales</taxon>
        <taxon>Xylariaceae</taxon>
        <taxon>Xylaria</taxon>
    </lineage>
</organism>
<evidence type="ECO:0000313" key="2">
    <source>
        <dbReference type="Proteomes" id="UP000319160"/>
    </source>
</evidence>
<dbReference type="Proteomes" id="UP000319160">
    <property type="component" value="Unassembled WGS sequence"/>
</dbReference>
<reference evidence="2" key="1">
    <citation type="submission" date="2019-06" db="EMBL/GenBank/DDBJ databases">
        <title>Draft genome sequence of the griseofulvin-producing fungus Xylaria cubensis strain G536.</title>
        <authorList>
            <person name="Mead M.E."/>
            <person name="Raja H.A."/>
            <person name="Steenwyk J.L."/>
            <person name="Knowles S.L."/>
            <person name="Oberlies N.H."/>
            <person name="Rokas A."/>
        </authorList>
    </citation>
    <scope>NUCLEOTIDE SEQUENCE [LARGE SCALE GENOMIC DNA]</scope>
    <source>
        <strain evidence="2">G536</strain>
    </source>
</reference>
<name>A0A553HRX5_9PEZI</name>
<sequence length="245" mass="26981">MDCLRNSTELGWYCNVNKTNTTNSNYSHLGYDYGYWNVTVDQGWPASGYRYWNLDADYSNTPGVTVHTTWLYSPVNGSTTTYHNDTNFGATYTDDGKGYLVQSVFLPNGDAVGVVGHGKIDCKINPASGRSCSGSTLVNATCVGERPEHRPTKILEDTYGDGPAAIIFFENRLWPSVAQRQPQLKQFALSASGLLSWLRAAESPIPRAEAVPSKCGILRADHVNSRERVKSIKVARFQGVCDINV</sequence>